<evidence type="ECO:0000313" key="2">
    <source>
        <dbReference type="Proteomes" id="UP001054945"/>
    </source>
</evidence>
<protein>
    <submittedName>
        <fullName evidence="1">Uncharacterized protein</fullName>
    </submittedName>
</protein>
<accession>A0AAV4MIZ1</accession>
<dbReference type="EMBL" id="BPLR01019753">
    <property type="protein sequence ID" value="GIX71441.1"/>
    <property type="molecule type" value="Genomic_DNA"/>
</dbReference>
<name>A0AAV4MIZ1_CAEEX</name>
<sequence length="84" mass="9454">MNNCHWLKAGVNLICQQNSPRCFIADVGTYSGYKSQCRKCNNFNGISSRGTKCVAKCYMSKESKNEVGQKSDNKLSQKRLLLDI</sequence>
<gene>
    <name evidence="1" type="ORF">CEXT_190611</name>
</gene>
<evidence type="ECO:0000313" key="1">
    <source>
        <dbReference type="EMBL" id="GIX71441.1"/>
    </source>
</evidence>
<dbReference type="Proteomes" id="UP001054945">
    <property type="component" value="Unassembled WGS sequence"/>
</dbReference>
<proteinExistence type="predicted"/>
<reference evidence="1 2" key="1">
    <citation type="submission" date="2021-06" db="EMBL/GenBank/DDBJ databases">
        <title>Caerostris extrusa draft genome.</title>
        <authorList>
            <person name="Kono N."/>
            <person name="Arakawa K."/>
        </authorList>
    </citation>
    <scope>NUCLEOTIDE SEQUENCE [LARGE SCALE GENOMIC DNA]</scope>
</reference>
<keyword evidence="2" id="KW-1185">Reference proteome</keyword>
<comment type="caution">
    <text evidence="1">The sequence shown here is derived from an EMBL/GenBank/DDBJ whole genome shotgun (WGS) entry which is preliminary data.</text>
</comment>
<organism evidence="1 2">
    <name type="scientific">Caerostris extrusa</name>
    <name type="common">Bark spider</name>
    <name type="synonym">Caerostris bankana</name>
    <dbReference type="NCBI Taxonomy" id="172846"/>
    <lineage>
        <taxon>Eukaryota</taxon>
        <taxon>Metazoa</taxon>
        <taxon>Ecdysozoa</taxon>
        <taxon>Arthropoda</taxon>
        <taxon>Chelicerata</taxon>
        <taxon>Arachnida</taxon>
        <taxon>Araneae</taxon>
        <taxon>Araneomorphae</taxon>
        <taxon>Entelegynae</taxon>
        <taxon>Araneoidea</taxon>
        <taxon>Araneidae</taxon>
        <taxon>Caerostris</taxon>
    </lineage>
</organism>
<dbReference type="AlphaFoldDB" id="A0AAV4MIZ1"/>